<organism evidence="2">
    <name type="scientific">Eutreptiella gymnastica</name>
    <dbReference type="NCBI Taxonomy" id="73025"/>
    <lineage>
        <taxon>Eukaryota</taxon>
        <taxon>Discoba</taxon>
        <taxon>Euglenozoa</taxon>
        <taxon>Euglenida</taxon>
        <taxon>Spirocuta</taxon>
        <taxon>Euglenophyceae</taxon>
        <taxon>Eutreptiales</taxon>
        <taxon>Eutreptiaceae</taxon>
        <taxon>Eutreptiella</taxon>
    </lineage>
</organism>
<accession>A0A7S4LG69</accession>
<feature type="region of interest" description="Disordered" evidence="1">
    <location>
        <begin position="15"/>
        <end position="37"/>
    </location>
</feature>
<evidence type="ECO:0000313" key="2">
    <source>
        <dbReference type="EMBL" id="CAE0826962.1"/>
    </source>
</evidence>
<reference evidence="2" key="1">
    <citation type="submission" date="2021-01" db="EMBL/GenBank/DDBJ databases">
        <authorList>
            <person name="Corre E."/>
            <person name="Pelletier E."/>
            <person name="Niang G."/>
            <person name="Scheremetjew M."/>
            <person name="Finn R."/>
            <person name="Kale V."/>
            <person name="Holt S."/>
            <person name="Cochrane G."/>
            <person name="Meng A."/>
            <person name="Brown T."/>
            <person name="Cohen L."/>
        </authorList>
    </citation>
    <scope>NUCLEOTIDE SEQUENCE</scope>
    <source>
        <strain evidence="2">CCMP1594</strain>
    </source>
</reference>
<evidence type="ECO:0000256" key="1">
    <source>
        <dbReference type="SAM" id="MobiDB-lite"/>
    </source>
</evidence>
<sequence>MSYAEILAVKERSAKIKKEEKDKKRGEKRAKAKEVQVREKRVTGAKVPDLVQHQYMDPYVLAATVASRGAGANPAGVNTMMVNPVSMAGGFYRAAAPRRPGSSS</sequence>
<proteinExistence type="predicted"/>
<dbReference type="AlphaFoldDB" id="A0A7S4LG69"/>
<feature type="compositionally biased region" description="Basic and acidic residues" evidence="1">
    <location>
        <begin position="15"/>
        <end position="25"/>
    </location>
</feature>
<dbReference type="EMBL" id="HBJA01110838">
    <property type="protein sequence ID" value="CAE0826962.1"/>
    <property type="molecule type" value="Transcribed_RNA"/>
</dbReference>
<protein>
    <submittedName>
        <fullName evidence="2">Uncharacterized protein</fullName>
    </submittedName>
</protein>
<gene>
    <name evidence="2" type="ORF">EGYM00163_LOCUS38223</name>
</gene>
<name>A0A7S4LG69_9EUGL</name>